<dbReference type="SMART" id="SM00507">
    <property type="entry name" value="HNHc"/>
    <property type="match status" value="1"/>
</dbReference>
<dbReference type="AlphaFoldDB" id="A0A243W5T3"/>
<name>A0A243W5T3_9BACT</name>
<dbReference type="Proteomes" id="UP000194873">
    <property type="component" value="Unassembled WGS sequence"/>
</dbReference>
<gene>
    <name evidence="2" type="ORF">BXP70_27075</name>
</gene>
<dbReference type="CDD" id="cd00085">
    <property type="entry name" value="HNHc"/>
    <property type="match status" value="1"/>
</dbReference>
<dbReference type="EMBL" id="MTSE01000039">
    <property type="protein sequence ID" value="OUJ69077.1"/>
    <property type="molecule type" value="Genomic_DNA"/>
</dbReference>
<dbReference type="InterPro" id="IPR002711">
    <property type="entry name" value="HNH"/>
</dbReference>
<proteinExistence type="predicted"/>
<dbReference type="Pfam" id="PF01844">
    <property type="entry name" value="HNH"/>
    <property type="match status" value="1"/>
</dbReference>
<reference evidence="2 3" key="1">
    <citation type="submission" date="2017-01" db="EMBL/GenBank/DDBJ databases">
        <title>A new Hymenobacter.</title>
        <authorList>
            <person name="Liang Y."/>
            <person name="Feng F."/>
        </authorList>
    </citation>
    <scope>NUCLEOTIDE SEQUENCE [LARGE SCALE GENOMIC DNA]</scope>
    <source>
        <strain evidence="2">MIMBbqt21</strain>
    </source>
</reference>
<dbReference type="InterPro" id="IPR058712">
    <property type="entry name" value="SRA_ScoMcrA"/>
</dbReference>
<dbReference type="GO" id="GO:0004519">
    <property type="term" value="F:endonuclease activity"/>
    <property type="evidence" value="ECO:0007669"/>
    <property type="project" value="InterPro"/>
</dbReference>
<dbReference type="Gene3D" id="1.10.30.50">
    <property type="match status" value="1"/>
</dbReference>
<organism evidence="2 3">
    <name type="scientific">Hymenobacter crusticola</name>
    <dbReference type="NCBI Taxonomy" id="1770526"/>
    <lineage>
        <taxon>Bacteria</taxon>
        <taxon>Pseudomonadati</taxon>
        <taxon>Bacteroidota</taxon>
        <taxon>Cytophagia</taxon>
        <taxon>Cytophagales</taxon>
        <taxon>Hymenobacteraceae</taxon>
        <taxon>Hymenobacter</taxon>
    </lineage>
</organism>
<accession>A0A243W5T3</accession>
<comment type="caution">
    <text evidence="2">The sequence shown here is derived from an EMBL/GenBank/DDBJ whole genome shotgun (WGS) entry which is preliminary data.</text>
</comment>
<dbReference type="InterPro" id="IPR003615">
    <property type="entry name" value="HNH_nuc"/>
</dbReference>
<protein>
    <recommendedName>
        <fullName evidence="1">HNH nuclease domain-containing protein</fullName>
    </recommendedName>
</protein>
<evidence type="ECO:0000259" key="1">
    <source>
        <dbReference type="SMART" id="SM00507"/>
    </source>
</evidence>
<evidence type="ECO:0000313" key="2">
    <source>
        <dbReference type="EMBL" id="OUJ69077.1"/>
    </source>
</evidence>
<evidence type="ECO:0000313" key="3">
    <source>
        <dbReference type="Proteomes" id="UP000194873"/>
    </source>
</evidence>
<feature type="domain" description="HNH nuclease" evidence="1">
    <location>
        <begin position="203"/>
        <end position="262"/>
    </location>
</feature>
<keyword evidence="3" id="KW-1185">Reference proteome</keyword>
<dbReference type="RefSeq" id="WP_218779879.1">
    <property type="nucleotide sequence ID" value="NZ_MTSE01000039.1"/>
</dbReference>
<sequence length="286" mass="31573">MQTHNTILFEIGRTYNRRQEIHQPYGGQQQGGISTPSRFAAIFLFTSDSGHVHGYRDAYRKDGVFCYTGEGQQGDMTMIGSNKALRDHELLGKAVYLFEASKTIGKGKVRYVGEASYLGHHVEERLDTSGVSRLAIIFELAVDSTGPTPANSQSDAEGMYSATTATQIDRMSLEELRQLAKAKASQGSTPSQRVTLVRKRSQAIRMYVLKRANGQCEGCAEQAPFLTKTKAPYLEPHHTLRLADGGPDAPEHVIALCPNCHRRAHYADNSIEFNLSLIEKLAVLEA</sequence>
<dbReference type="GO" id="GO:0008270">
    <property type="term" value="F:zinc ion binding"/>
    <property type="evidence" value="ECO:0007669"/>
    <property type="project" value="InterPro"/>
</dbReference>
<dbReference type="Pfam" id="PF26348">
    <property type="entry name" value="SRA_ScoMcrA"/>
    <property type="match status" value="1"/>
</dbReference>
<dbReference type="GO" id="GO:0003676">
    <property type="term" value="F:nucleic acid binding"/>
    <property type="evidence" value="ECO:0007669"/>
    <property type="project" value="InterPro"/>
</dbReference>